<organism evidence="1">
    <name type="scientific">Eimeria tenella</name>
    <name type="common">Coccidian parasite</name>
    <dbReference type="NCBI Taxonomy" id="5802"/>
    <lineage>
        <taxon>Eukaryota</taxon>
        <taxon>Sar</taxon>
        <taxon>Alveolata</taxon>
        <taxon>Apicomplexa</taxon>
        <taxon>Conoidasida</taxon>
        <taxon>Coccidia</taxon>
        <taxon>Eucoccidiorida</taxon>
        <taxon>Eimeriorina</taxon>
        <taxon>Eimeriidae</taxon>
        <taxon>Eimeria</taxon>
    </lineage>
</organism>
<proteinExistence type="evidence at transcript level"/>
<name>H9B980_EIMTE</name>
<evidence type="ECO:0000313" key="1">
    <source>
        <dbReference type="EMBL" id="AET50540.1"/>
    </source>
</evidence>
<dbReference type="AlphaFoldDB" id="H9B980"/>
<dbReference type="VEuPathDB" id="ToxoDB:ETH2_1100700"/>
<reference evidence="1" key="1">
    <citation type="journal article" date="2012" name="BMC Genomics">
        <title>Characterisation of full-length cDNA sequences provides insights into the Eimeria tenella transcriptome.</title>
        <authorList>
            <person name="Amiruddin N."/>
            <person name="Lee X.W."/>
            <person name="Blake D.P."/>
            <person name="Suzuki Y."/>
            <person name="Tay Y.L."/>
            <person name="Lim L.S."/>
            <person name="Tomley F.M."/>
            <person name="Watanabe J."/>
            <person name="Sugimoto C."/>
            <person name="Wan K.L."/>
        </authorList>
    </citation>
    <scope>NUCLEOTIDE SEQUENCE</scope>
    <source>
        <strain evidence="1">Houghton</strain>
    </source>
</reference>
<dbReference type="EMBL" id="JN987317">
    <property type="protein sequence ID" value="AET50540.1"/>
    <property type="molecule type" value="mRNA"/>
</dbReference>
<accession>H9B980</accession>
<protein>
    <submittedName>
        <fullName evidence="1">Uncharacterized protein</fullName>
    </submittedName>
</protein>
<sequence length="53" mass="5926">MLLHFTEPLARSLLSCVVHQHSRILMRALCALTLVLSCGLYKYNGETIHMLAG</sequence>
<dbReference type="VEuPathDB" id="ToxoDB:ETH_00002415"/>